<protein>
    <submittedName>
        <fullName evidence="2">Glycoside hydrolase family 71 protein</fullName>
    </submittedName>
</protein>
<keyword evidence="2" id="KW-0378">Hydrolase</keyword>
<dbReference type="EMBL" id="KV425573">
    <property type="protein sequence ID" value="KZT25212.1"/>
    <property type="molecule type" value="Genomic_DNA"/>
</dbReference>
<sequence length="427" mass="46960">MLVGLLGVALACAALCPLADARSVIAHFMAQNSYSYSVSDWTNDIKTAQSIGIDGFALNVAVDDYETNRIADAYTAAEPLGFKLLYSFDMSYSWTQDTIVSLVAAHHTSTSTYLWNNQVLVTTYSPTNTTDSFWAGVKSSLASQGITISLAPALTVYRDPSLATGLFSSFPSFDGFFNWWSWPADVDEKLTTDTDVAYQKALKDAGRTGPYIMAVSPWQFKENGDQNDDWVELSDQLWDYRWQQALQIAPDIVEIVTWNDYGESHYIGDINSNVDLGTYAPNYVPGFVHADWRIVAQYYISYYKNNAAPTVTNDTVVFWYRSHPKNVTCSGGLLPRNSDFPVDAVFAMAILSDTATISLDIGSSHSQFNAGPGVTMGSVPFPTEDSQIPYIQILRNGTQVASGYGSMSVTQSCSYYNFNPFVGSISA</sequence>
<dbReference type="STRING" id="1314782.A0A165SIL4"/>
<keyword evidence="3" id="KW-1185">Reference proteome</keyword>
<feature type="signal peptide" evidence="1">
    <location>
        <begin position="1"/>
        <end position="21"/>
    </location>
</feature>
<dbReference type="CDD" id="cd11577">
    <property type="entry name" value="GH71"/>
    <property type="match status" value="1"/>
</dbReference>
<dbReference type="Pfam" id="PF03659">
    <property type="entry name" value="Glyco_hydro_71"/>
    <property type="match status" value="1"/>
</dbReference>
<evidence type="ECO:0000313" key="2">
    <source>
        <dbReference type="EMBL" id="KZT25212.1"/>
    </source>
</evidence>
<organism evidence="2 3">
    <name type="scientific">Neolentinus lepideus HHB14362 ss-1</name>
    <dbReference type="NCBI Taxonomy" id="1314782"/>
    <lineage>
        <taxon>Eukaryota</taxon>
        <taxon>Fungi</taxon>
        <taxon>Dikarya</taxon>
        <taxon>Basidiomycota</taxon>
        <taxon>Agaricomycotina</taxon>
        <taxon>Agaricomycetes</taxon>
        <taxon>Gloeophyllales</taxon>
        <taxon>Gloeophyllaceae</taxon>
        <taxon>Neolentinus</taxon>
    </lineage>
</organism>
<dbReference type="InParanoid" id="A0A165SIL4"/>
<gene>
    <name evidence="2" type="ORF">NEOLEDRAFT_1065897</name>
</gene>
<name>A0A165SIL4_9AGAM</name>
<feature type="chain" id="PRO_5007866446" evidence="1">
    <location>
        <begin position="22"/>
        <end position="427"/>
    </location>
</feature>
<accession>A0A165SIL4</accession>
<dbReference type="InterPro" id="IPR005197">
    <property type="entry name" value="Glyco_hydro_71"/>
</dbReference>
<keyword evidence="1" id="KW-0732">Signal</keyword>
<dbReference type="GO" id="GO:0051118">
    <property type="term" value="F:glucan endo-1,3-alpha-glucosidase activity"/>
    <property type="evidence" value="ECO:0007669"/>
    <property type="project" value="InterPro"/>
</dbReference>
<dbReference type="Proteomes" id="UP000076761">
    <property type="component" value="Unassembled WGS sequence"/>
</dbReference>
<dbReference type="AlphaFoldDB" id="A0A165SIL4"/>
<dbReference type="Gene3D" id="3.20.20.80">
    <property type="entry name" value="Glycosidases"/>
    <property type="match status" value="1"/>
</dbReference>
<evidence type="ECO:0000256" key="1">
    <source>
        <dbReference type="SAM" id="SignalP"/>
    </source>
</evidence>
<proteinExistence type="predicted"/>
<evidence type="ECO:0000313" key="3">
    <source>
        <dbReference type="Proteomes" id="UP000076761"/>
    </source>
</evidence>
<reference evidence="2 3" key="1">
    <citation type="journal article" date="2016" name="Mol. Biol. Evol.">
        <title>Comparative Genomics of Early-Diverging Mushroom-Forming Fungi Provides Insights into the Origins of Lignocellulose Decay Capabilities.</title>
        <authorList>
            <person name="Nagy L.G."/>
            <person name="Riley R."/>
            <person name="Tritt A."/>
            <person name="Adam C."/>
            <person name="Daum C."/>
            <person name="Floudas D."/>
            <person name="Sun H."/>
            <person name="Yadav J.S."/>
            <person name="Pangilinan J."/>
            <person name="Larsson K.H."/>
            <person name="Matsuura K."/>
            <person name="Barry K."/>
            <person name="Labutti K."/>
            <person name="Kuo R."/>
            <person name="Ohm R.A."/>
            <person name="Bhattacharya S.S."/>
            <person name="Shirouzu T."/>
            <person name="Yoshinaga Y."/>
            <person name="Martin F.M."/>
            <person name="Grigoriev I.V."/>
            <person name="Hibbett D.S."/>
        </authorList>
    </citation>
    <scope>NUCLEOTIDE SEQUENCE [LARGE SCALE GENOMIC DNA]</scope>
    <source>
        <strain evidence="2 3">HHB14362 ss-1</strain>
    </source>
</reference>
<dbReference type="OrthoDB" id="3257981at2759"/>